<dbReference type="InterPro" id="IPR017938">
    <property type="entry name" value="Riboflavin_synthase-like_b-brl"/>
</dbReference>
<evidence type="ECO:0000256" key="1">
    <source>
        <dbReference type="ARBA" id="ARBA00001974"/>
    </source>
</evidence>
<feature type="signal peptide" evidence="5">
    <location>
        <begin position="1"/>
        <end position="25"/>
    </location>
</feature>
<reference evidence="7 8" key="1">
    <citation type="submission" date="2013-03" db="EMBL/GenBank/DDBJ databases">
        <title>The Genome Sequence of Exophiala aquamarina CBS 119918.</title>
        <authorList>
            <consortium name="The Broad Institute Genomics Platform"/>
            <person name="Cuomo C."/>
            <person name="de Hoog S."/>
            <person name="Gorbushina A."/>
            <person name="Walker B."/>
            <person name="Young S.K."/>
            <person name="Zeng Q."/>
            <person name="Gargeya S."/>
            <person name="Fitzgerald M."/>
            <person name="Haas B."/>
            <person name="Abouelleil A."/>
            <person name="Allen A.W."/>
            <person name="Alvarado L."/>
            <person name="Arachchi H.M."/>
            <person name="Berlin A.M."/>
            <person name="Chapman S.B."/>
            <person name="Gainer-Dewar J."/>
            <person name="Goldberg J."/>
            <person name="Griggs A."/>
            <person name="Gujja S."/>
            <person name="Hansen M."/>
            <person name="Howarth C."/>
            <person name="Imamovic A."/>
            <person name="Ireland A."/>
            <person name="Larimer J."/>
            <person name="McCowan C."/>
            <person name="Murphy C."/>
            <person name="Pearson M."/>
            <person name="Poon T.W."/>
            <person name="Priest M."/>
            <person name="Roberts A."/>
            <person name="Saif S."/>
            <person name="Shea T."/>
            <person name="Sisk P."/>
            <person name="Sykes S."/>
            <person name="Wortman J."/>
            <person name="Nusbaum C."/>
            <person name="Birren B."/>
        </authorList>
    </citation>
    <scope>NUCLEOTIDE SEQUENCE [LARGE SCALE GENOMIC DNA]</scope>
    <source>
        <strain evidence="7 8">CBS 119918</strain>
    </source>
</reference>
<gene>
    <name evidence="7" type="ORF">A1O9_08329</name>
</gene>
<evidence type="ECO:0000256" key="5">
    <source>
        <dbReference type="SAM" id="SignalP"/>
    </source>
</evidence>
<proteinExistence type="predicted"/>
<feature type="chain" id="PRO_5001681401" evidence="5">
    <location>
        <begin position="26"/>
        <end position="184"/>
    </location>
</feature>
<dbReference type="Proteomes" id="UP000027920">
    <property type="component" value="Unassembled WGS sequence"/>
</dbReference>
<dbReference type="GeneID" id="25283242"/>
<evidence type="ECO:0000256" key="2">
    <source>
        <dbReference type="ARBA" id="ARBA00022630"/>
    </source>
</evidence>
<sequence length="184" mass="20886">MAPSLTMQFHFVKIVTFWLFSISESDLTTSDPKVFLGEANKLQLQGRFQQPFNSHNPFHAQMVASRQIFKTKDRNCIHMEFDLTGSGLEYVTGDHVSIMPINSGIEVDRFLSVFGLTFKRDTVIDIETIEKTAKLPFPFPTTYDTAVQYKREIGAPVSRQFVQQLTQYTPPSDAKAELEKLGAD</sequence>
<evidence type="ECO:0000313" key="8">
    <source>
        <dbReference type="Proteomes" id="UP000027920"/>
    </source>
</evidence>
<dbReference type="InterPro" id="IPR023173">
    <property type="entry name" value="NADPH_Cyt_P450_Rdtase_alpha"/>
</dbReference>
<dbReference type="RefSeq" id="XP_013258169.1">
    <property type="nucleotide sequence ID" value="XM_013402715.1"/>
</dbReference>
<dbReference type="OrthoDB" id="1856718at2759"/>
<dbReference type="GO" id="GO:0050660">
    <property type="term" value="F:flavin adenine dinucleotide binding"/>
    <property type="evidence" value="ECO:0007669"/>
    <property type="project" value="TreeGrafter"/>
</dbReference>
<keyword evidence="3" id="KW-0274">FAD</keyword>
<dbReference type="EMBL" id="AMGV01000007">
    <property type="protein sequence ID" value="KEF55579.1"/>
    <property type="molecule type" value="Genomic_DNA"/>
</dbReference>
<dbReference type="GO" id="GO:0010181">
    <property type="term" value="F:FMN binding"/>
    <property type="evidence" value="ECO:0007669"/>
    <property type="project" value="TreeGrafter"/>
</dbReference>
<organism evidence="7 8">
    <name type="scientific">Exophiala aquamarina CBS 119918</name>
    <dbReference type="NCBI Taxonomy" id="1182545"/>
    <lineage>
        <taxon>Eukaryota</taxon>
        <taxon>Fungi</taxon>
        <taxon>Dikarya</taxon>
        <taxon>Ascomycota</taxon>
        <taxon>Pezizomycotina</taxon>
        <taxon>Eurotiomycetes</taxon>
        <taxon>Chaetothyriomycetidae</taxon>
        <taxon>Chaetothyriales</taxon>
        <taxon>Herpotrichiellaceae</taxon>
        <taxon>Exophiala</taxon>
    </lineage>
</organism>
<evidence type="ECO:0000313" key="7">
    <source>
        <dbReference type="EMBL" id="KEF55579.1"/>
    </source>
</evidence>
<dbReference type="STRING" id="1182545.A0A072P634"/>
<comment type="caution">
    <text evidence="7">The sequence shown here is derived from an EMBL/GenBank/DDBJ whole genome shotgun (WGS) entry which is preliminary data.</text>
</comment>
<keyword evidence="2" id="KW-0285">Flavoprotein</keyword>
<dbReference type="VEuPathDB" id="FungiDB:A1O9_08329"/>
<keyword evidence="5" id="KW-0732">Signal</keyword>
<dbReference type="GO" id="GO:0003958">
    <property type="term" value="F:NADPH-hemoprotein reductase activity"/>
    <property type="evidence" value="ECO:0007669"/>
    <property type="project" value="TreeGrafter"/>
</dbReference>
<dbReference type="PANTHER" id="PTHR19384">
    <property type="entry name" value="NITRIC OXIDE SYNTHASE-RELATED"/>
    <property type="match status" value="1"/>
</dbReference>
<dbReference type="Gene3D" id="1.20.990.10">
    <property type="entry name" value="NADPH-cytochrome p450 Reductase, Chain A, domain 3"/>
    <property type="match status" value="1"/>
</dbReference>
<dbReference type="PANTHER" id="PTHR19384:SF17">
    <property type="entry name" value="NADPH--CYTOCHROME P450 REDUCTASE"/>
    <property type="match status" value="1"/>
</dbReference>
<feature type="domain" description="Sulfite reductase [NADPH] flavoprotein alpha-component-like FAD-binding" evidence="6">
    <location>
        <begin position="51"/>
        <end position="183"/>
    </location>
</feature>
<comment type="cofactor">
    <cofactor evidence="1">
        <name>FAD</name>
        <dbReference type="ChEBI" id="CHEBI:57692"/>
    </cofactor>
</comment>
<dbReference type="InterPro" id="IPR003097">
    <property type="entry name" value="CysJ-like_FAD-binding"/>
</dbReference>
<keyword evidence="4" id="KW-0560">Oxidoreductase</keyword>
<evidence type="ECO:0000256" key="3">
    <source>
        <dbReference type="ARBA" id="ARBA00022827"/>
    </source>
</evidence>
<accession>A0A072P634</accession>
<dbReference type="Gene3D" id="2.40.30.10">
    <property type="entry name" value="Translation factors"/>
    <property type="match status" value="1"/>
</dbReference>
<dbReference type="AlphaFoldDB" id="A0A072P634"/>
<name>A0A072P634_9EURO</name>
<dbReference type="GO" id="GO:0005829">
    <property type="term" value="C:cytosol"/>
    <property type="evidence" value="ECO:0007669"/>
    <property type="project" value="TreeGrafter"/>
</dbReference>
<dbReference type="SUPFAM" id="SSF63380">
    <property type="entry name" value="Riboflavin synthase domain-like"/>
    <property type="match status" value="1"/>
</dbReference>
<evidence type="ECO:0000259" key="6">
    <source>
        <dbReference type="Pfam" id="PF00667"/>
    </source>
</evidence>
<keyword evidence="8" id="KW-1185">Reference proteome</keyword>
<dbReference type="HOGENOM" id="CLU_1468171_0_0_1"/>
<protein>
    <submittedName>
        <fullName evidence="7">NADPH-ferrihemoprotein reductase</fullName>
    </submittedName>
</protein>
<dbReference type="Pfam" id="PF00667">
    <property type="entry name" value="FAD_binding_1"/>
    <property type="match status" value="1"/>
</dbReference>
<evidence type="ECO:0000256" key="4">
    <source>
        <dbReference type="ARBA" id="ARBA00023002"/>
    </source>
</evidence>